<evidence type="ECO:0000256" key="9">
    <source>
        <dbReference type="ARBA" id="ARBA00048679"/>
    </source>
</evidence>
<evidence type="ECO:0000256" key="4">
    <source>
        <dbReference type="ARBA" id="ARBA00022679"/>
    </source>
</evidence>
<dbReference type="SUPFAM" id="SSF56112">
    <property type="entry name" value="Protein kinase-like (PK-like)"/>
    <property type="match status" value="1"/>
</dbReference>
<dbReference type="EMBL" id="KZ665636">
    <property type="protein sequence ID" value="PPR98555.1"/>
    <property type="molecule type" value="Genomic_DNA"/>
</dbReference>
<dbReference type="OrthoDB" id="248923at2759"/>
<organism evidence="13 14">
    <name type="scientific">Gossypium barbadense</name>
    <name type="common">Sea Island cotton</name>
    <name type="synonym">Hibiscus barbadensis</name>
    <dbReference type="NCBI Taxonomy" id="3634"/>
    <lineage>
        <taxon>Eukaryota</taxon>
        <taxon>Viridiplantae</taxon>
        <taxon>Streptophyta</taxon>
        <taxon>Embryophyta</taxon>
        <taxon>Tracheophyta</taxon>
        <taxon>Spermatophyta</taxon>
        <taxon>Magnoliopsida</taxon>
        <taxon>eudicotyledons</taxon>
        <taxon>Gunneridae</taxon>
        <taxon>Pentapetalae</taxon>
        <taxon>rosids</taxon>
        <taxon>malvids</taxon>
        <taxon>Malvales</taxon>
        <taxon>Malvaceae</taxon>
        <taxon>Malvoideae</taxon>
        <taxon>Gossypium</taxon>
    </lineage>
</organism>
<comment type="similarity">
    <text evidence="1">Belongs to the protein kinase superfamily. NEK Ser/Thr protein kinase family. NIMA subfamily.</text>
</comment>
<dbReference type="GO" id="GO:0055028">
    <property type="term" value="C:cortical microtubule"/>
    <property type="evidence" value="ECO:0007669"/>
    <property type="project" value="TreeGrafter"/>
</dbReference>
<comment type="catalytic activity">
    <reaction evidence="8">
        <text>L-threonyl-[protein] + ATP = O-phospho-L-threonyl-[protein] + ADP + H(+)</text>
        <dbReference type="Rhea" id="RHEA:46608"/>
        <dbReference type="Rhea" id="RHEA-COMP:11060"/>
        <dbReference type="Rhea" id="RHEA-COMP:11605"/>
        <dbReference type="ChEBI" id="CHEBI:15378"/>
        <dbReference type="ChEBI" id="CHEBI:30013"/>
        <dbReference type="ChEBI" id="CHEBI:30616"/>
        <dbReference type="ChEBI" id="CHEBI:61977"/>
        <dbReference type="ChEBI" id="CHEBI:456216"/>
        <dbReference type="EC" id="2.7.11.1"/>
    </reaction>
</comment>
<evidence type="ECO:0000256" key="3">
    <source>
        <dbReference type="ARBA" id="ARBA00022527"/>
    </source>
</evidence>
<dbReference type="GO" id="GO:0004674">
    <property type="term" value="F:protein serine/threonine kinase activity"/>
    <property type="evidence" value="ECO:0007669"/>
    <property type="project" value="UniProtKB-KW"/>
</dbReference>
<keyword evidence="5 10" id="KW-0547">Nucleotide-binding</keyword>
<dbReference type="PROSITE" id="PS50011">
    <property type="entry name" value="PROTEIN_KINASE_DOM"/>
    <property type="match status" value="1"/>
</dbReference>
<evidence type="ECO:0000256" key="7">
    <source>
        <dbReference type="ARBA" id="ARBA00022840"/>
    </source>
</evidence>
<feature type="region of interest" description="Disordered" evidence="11">
    <location>
        <begin position="751"/>
        <end position="789"/>
    </location>
</feature>
<evidence type="ECO:0000313" key="13">
    <source>
        <dbReference type="EMBL" id="PPR98555.1"/>
    </source>
</evidence>
<dbReference type="Pfam" id="PF00069">
    <property type="entry name" value="Pkinase"/>
    <property type="match status" value="2"/>
</dbReference>
<keyword evidence="4" id="KW-0808">Transferase</keyword>
<evidence type="ECO:0000256" key="2">
    <source>
        <dbReference type="ARBA" id="ARBA00012513"/>
    </source>
</evidence>
<dbReference type="GO" id="GO:0005524">
    <property type="term" value="F:ATP binding"/>
    <property type="evidence" value="ECO:0007669"/>
    <property type="project" value="UniProtKB-UniRule"/>
</dbReference>
<name>A0A2P5X5D9_GOSBA</name>
<dbReference type="InterPro" id="IPR017441">
    <property type="entry name" value="Protein_kinase_ATP_BS"/>
</dbReference>
<reference evidence="13 14" key="1">
    <citation type="submission" date="2015-01" db="EMBL/GenBank/DDBJ databases">
        <title>Genome of allotetraploid Gossypium barbadense reveals genomic plasticity and fiber elongation in cotton evolution.</title>
        <authorList>
            <person name="Chen X."/>
            <person name="Liu X."/>
            <person name="Zhao B."/>
            <person name="Zheng H."/>
            <person name="Hu Y."/>
            <person name="Lu G."/>
            <person name="Yang C."/>
            <person name="Chen J."/>
            <person name="Shan C."/>
            <person name="Zhang L."/>
            <person name="Zhou Y."/>
            <person name="Wang L."/>
            <person name="Guo W."/>
            <person name="Bai Y."/>
            <person name="Ruan J."/>
            <person name="Shangguan X."/>
            <person name="Mao Y."/>
            <person name="Jiang J."/>
            <person name="Zhu Y."/>
            <person name="Lei J."/>
            <person name="Kang H."/>
            <person name="Chen S."/>
            <person name="He X."/>
            <person name="Wang R."/>
            <person name="Wang Y."/>
            <person name="Chen J."/>
            <person name="Wang L."/>
            <person name="Yu S."/>
            <person name="Wang B."/>
            <person name="Wei J."/>
            <person name="Song S."/>
            <person name="Lu X."/>
            <person name="Gao Z."/>
            <person name="Gu W."/>
            <person name="Deng X."/>
            <person name="Ma D."/>
            <person name="Wang S."/>
            <person name="Liang W."/>
            <person name="Fang L."/>
            <person name="Cai C."/>
            <person name="Zhu X."/>
            <person name="Zhou B."/>
            <person name="Zhang Y."/>
            <person name="Chen Z."/>
            <person name="Xu S."/>
            <person name="Zhu R."/>
            <person name="Wang S."/>
            <person name="Zhang T."/>
            <person name="Zhao G."/>
        </authorList>
    </citation>
    <scope>NUCLEOTIDE SEQUENCE [LARGE SCALE GENOMIC DNA]</scope>
    <source>
        <strain evidence="14">cv. Xinhai21</strain>
        <tissue evidence="13">Leaf</tissue>
    </source>
</reference>
<sequence length="1087" mass="118910">MESRMDQYEIMEQIGRGAFGAAILVHHKSEKKKYVLKKIRLARQTERCRRSAHQEGCFVCIVTGYCEGGDMAGLMKKSNGVYFPEELTPLIVNMFQKLCKWFVQLLLAVEYLHSNYVLHRDLKCSNIFLTKDQDVRLGDFGLAKTLKADDLASSLGNKICYLAQKQSLLLLFVFCFLMPQFPCAFYCKIAHHSMVLIALLTHSFKVVGTPNYMCPELLADIPYGFKSDIWSLGCCMYEMAAHRPAFKAFDMAGLISKINRSAIGPLPSCYSPSLKTFIKGMLRKNPEHRPSATELLKHPYLQPYVDQYRPSFSYPSMNCSADEHISSGHGNRKNMDESQNSNSSCSDKDSLLSNDRKTATIVTNSNSEVIDTDTISNDDKDGTKQDLPRKEENGPATFTCKVDGKGITHRSNSEQGSNVQSKETKTIKSIGKVIENGSPMRGNSTKTVDGLTQKSNVDASPKVLKPPSCTSKANADSPTVPSAKLPLDAAKRMPSSNHLKHQLPLTESSPKTKPRHEGLPPPAPGKHFAEDGQISKPRQRTLPTVARRSTITGRMKHARTEVSNGKTNIPKLGSTETNQERDAIPPQLHKGCLTNDSREIKLEAEIALTGATEGVQTESSNSVSSSISIQAFEICDDATTAFSSMKEQAHNHEIITHVNSLESYPPYSSPGLKSEMPEVLSRESHRHNHKSVRYLTEESAPTQDLPHSTLVDAKVSLSVPLDLTGMISEEISVPKDDTSVSRTKISRVDAPLIRTSSRDDAPICSPSSRNDVQISRPSSSDGAPISRLSSSDDASIIRLSIGGNAPLSGPTTGEGCSIIRSSAKDETVANGPSRPDMMLHSHISSASNGDDKFTVMELLSSVAETMHCVALPISSSQKNSQPDEGSNVHNQTTEKPAETCHPPAFGDVIHVIRHSSFRVGSEQPVIEKVEMGTQNMDVGKLINVVRDELDIGNMSSPVTLKSSSCSEALNSKSNGSDHSGVKEMDVRNSISSSQKSNSPEPAKPSSSLPEEEIPAKETLDVKSFRQRAEALEGLLELSAELLQQNRLEELAVVLKPFGKDKVSPRETAIWLAKSLKGMMIEDSGRCS</sequence>
<dbReference type="Proteomes" id="UP000239757">
    <property type="component" value="Unassembled WGS sequence"/>
</dbReference>
<evidence type="ECO:0000256" key="10">
    <source>
        <dbReference type="PROSITE-ProRule" id="PRU10141"/>
    </source>
</evidence>
<dbReference type="Gene3D" id="1.10.510.10">
    <property type="entry name" value="Transferase(Phosphotransferase) domain 1"/>
    <property type="match status" value="1"/>
</dbReference>
<comment type="catalytic activity">
    <reaction evidence="9">
        <text>L-seryl-[protein] + ATP = O-phospho-L-seryl-[protein] + ADP + H(+)</text>
        <dbReference type="Rhea" id="RHEA:17989"/>
        <dbReference type="Rhea" id="RHEA-COMP:9863"/>
        <dbReference type="Rhea" id="RHEA-COMP:11604"/>
        <dbReference type="ChEBI" id="CHEBI:15378"/>
        <dbReference type="ChEBI" id="CHEBI:29999"/>
        <dbReference type="ChEBI" id="CHEBI:30616"/>
        <dbReference type="ChEBI" id="CHEBI:83421"/>
        <dbReference type="ChEBI" id="CHEBI:456216"/>
        <dbReference type="EC" id="2.7.11.1"/>
    </reaction>
</comment>
<feature type="region of interest" description="Disordered" evidence="11">
    <location>
        <begin position="323"/>
        <end position="351"/>
    </location>
</feature>
<feature type="compositionally biased region" description="Polar residues" evidence="11">
    <location>
        <begin position="409"/>
        <end position="421"/>
    </location>
</feature>
<evidence type="ECO:0000256" key="11">
    <source>
        <dbReference type="SAM" id="MobiDB-lite"/>
    </source>
</evidence>
<dbReference type="PANTHER" id="PTHR43671">
    <property type="entry name" value="SERINE/THREONINE-PROTEIN KINASE NEK"/>
    <property type="match status" value="1"/>
</dbReference>
<keyword evidence="6" id="KW-0418">Kinase</keyword>
<evidence type="ECO:0000256" key="1">
    <source>
        <dbReference type="ARBA" id="ARBA00010886"/>
    </source>
</evidence>
<dbReference type="InterPro" id="IPR011009">
    <property type="entry name" value="Kinase-like_dom_sf"/>
</dbReference>
<feature type="region of interest" description="Disordered" evidence="11">
    <location>
        <begin position="874"/>
        <end position="897"/>
    </location>
</feature>
<dbReference type="PANTHER" id="PTHR43671:SF98">
    <property type="entry name" value="SERINE_THREONINE-PROTEIN KINASE NEK11"/>
    <property type="match status" value="1"/>
</dbReference>
<feature type="compositionally biased region" description="Low complexity" evidence="11">
    <location>
        <begin position="989"/>
        <end position="998"/>
    </location>
</feature>
<accession>A0A2P5X5D9</accession>
<feature type="region of interest" description="Disordered" evidence="11">
    <location>
        <begin position="370"/>
        <end position="579"/>
    </location>
</feature>
<keyword evidence="7 10" id="KW-0067">ATP-binding</keyword>
<dbReference type="GO" id="GO:0007017">
    <property type="term" value="P:microtubule-based process"/>
    <property type="evidence" value="ECO:0007669"/>
    <property type="project" value="TreeGrafter"/>
</dbReference>
<protein>
    <recommendedName>
        <fullName evidence="2">non-specific serine/threonine protein kinase</fullName>
        <ecNumber evidence="2">2.7.11.1</ecNumber>
    </recommendedName>
</protein>
<dbReference type="PROSITE" id="PS00107">
    <property type="entry name" value="PROTEIN_KINASE_ATP"/>
    <property type="match status" value="1"/>
</dbReference>
<feature type="compositionally biased region" description="Polar residues" evidence="11">
    <location>
        <begin position="468"/>
        <end position="480"/>
    </location>
</feature>
<keyword evidence="3" id="KW-0723">Serine/threonine-protein kinase</keyword>
<dbReference type="Gene3D" id="3.30.200.20">
    <property type="entry name" value="Phosphorylase Kinase, domain 1"/>
    <property type="match status" value="1"/>
</dbReference>
<dbReference type="EC" id="2.7.11.1" evidence="2"/>
<evidence type="ECO:0000313" key="14">
    <source>
        <dbReference type="Proteomes" id="UP000239757"/>
    </source>
</evidence>
<dbReference type="InterPro" id="IPR050660">
    <property type="entry name" value="NEK_Ser/Thr_kinase"/>
</dbReference>
<dbReference type="PROSITE" id="PS00108">
    <property type="entry name" value="PROTEIN_KINASE_ST"/>
    <property type="match status" value="1"/>
</dbReference>
<dbReference type="InterPro" id="IPR008271">
    <property type="entry name" value="Ser/Thr_kinase_AS"/>
</dbReference>
<evidence type="ECO:0000259" key="12">
    <source>
        <dbReference type="PROSITE" id="PS50011"/>
    </source>
</evidence>
<evidence type="ECO:0000256" key="5">
    <source>
        <dbReference type="ARBA" id="ARBA00022741"/>
    </source>
</evidence>
<feature type="binding site" evidence="10">
    <location>
        <position position="37"/>
    </location>
    <ligand>
        <name>ATP</name>
        <dbReference type="ChEBI" id="CHEBI:30616"/>
    </ligand>
</feature>
<feature type="compositionally biased region" description="Polar residues" evidence="11">
    <location>
        <begin position="874"/>
        <end position="894"/>
    </location>
</feature>
<feature type="compositionally biased region" description="Polar residues" evidence="11">
    <location>
        <begin position="441"/>
        <end position="458"/>
    </location>
</feature>
<evidence type="ECO:0000256" key="8">
    <source>
        <dbReference type="ARBA" id="ARBA00047899"/>
    </source>
</evidence>
<proteinExistence type="inferred from homology"/>
<feature type="compositionally biased region" description="Basic and acidic residues" evidence="11">
    <location>
        <begin position="377"/>
        <end position="393"/>
    </location>
</feature>
<feature type="compositionally biased region" description="Polar residues" evidence="11">
    <location>
        <begin position="765"/>
        <end position="789"/>
    </location>
</feature>
<evidence type="ECO:0000256" key="6">
    <source>
        <dbReference type="ARBA" id="ARBA00022777"/>
    </source>
</evidence>
<feature type="region of interest" description="Disordered" evidence="11">
    <location>
        <begin position="961"/>
        <end position="1020"/>
    </location>
</feature>
<dbReference type="InterPro" id="IPR000719">
    <property type="entry name" value="Prot_kinase_dom"/>
</dbReference>
<dbReference type="SMART" id="SM00220">
    <property type="entry name" value="S_TKc"/>
    <property type="match status" value="1"/>
</dbReference>
<dbReference type="AlphaFoldDB" id="A0A2P5X5D9"/>
<feature type="compositionally biased region" description="Polar residues" evidence="11">
    <location>
        <begin position="961"/>
        <end position="977"/>
    </location>
</feature>
<feature type="domain" description="Protein kinase" evidence="12">
    <location>
        <begin position="8"/>
        <end position="301"/>
    </location>
</feature>
<gene>
    <name evidence="13" type="ORF">GOBAR_AA22114</name>
</gene>